<proteinExistence type="predicted"/>
<dbReference type="PANTHER" id="PTHR33693">
    <property type="entry name" value="TYPE-5 URACIL-DNA GLYCOSYLASE"/>
    <property type="match status" value="1"/>
</dbReference>
<evidence type="ECO:0000256" key="3">
    <source>
        <dbReference type="ARBA" id="ARBA00022763"/>
    </source>
</evidence>
<keyword evidence="5" id="KW-0408">Iron</keyword>
<dbReference type="GO" id="GO:0051539">
    <property type="term" value="F:4 iron, 4 sulfur cluster binding"/>
    <property type="evidence" value="ECO:0007669"/>
    <property type="project" value="UniProtKB-KW"/>
</dbReference>
<evidence type="ECO:0000256" key="6">
    <source>
        <dbReference type="ARBA" id="ARBA00023014"/>
    </source>
</evidence>
<keyword evidence="7" id="KW-0234">DNA repair</keyword>
<dbReference type="InterPro" id="IPR005122">
    <property type="entry name" value="Uracil-DNA_glycosylase-like"/>
</dbReference>
<keyword evidence="3" id="KW-0227">DNA damage</keyword>
<dbReference type="SUPFAM" id="SSF52141">
    <property type="entry name" value="Uracil-DNA glycosylase-like"/>
    <property type="match status" value="1"/>
</dbReference>
<dbReference type="SMART" id="SM00987">
    <property type="entry name" value="UreE_C"/>
    <property type="match status" value="1"/>
</dbReference>
<dbReference type="Proteomes" id="UP000034368">
    <property type="component" value="Unassembled WGS sequence"/>
</dbReference>
<evidence type="ECO:0000256" key="5">
    <source>
        <dbReference type="ARBA" id="ARBA00023004"/>
    </source>
</evidence>
<dbReference type="GO" id="GO:0097506">
    <property type="term" value="F:deaminated base DNA N-glycosylase activity"/>
    <property type="evidence" value="ECO:0007669"/>
    <property type="project" value="UniProtKB-ARBA"/>
</dbReference>
<sequence>MAIDPNLKHVHNALKQKFQGKKLIFGQGSVGSKIVFVAEIPGSDEDKSNKPVAGPSEKYLNKLLRSLGVDKRKVYITNVVKFFPSGHALTAKEIKAHLPFLKEEIKSVGPNIVVTLGTSALNGIGLRQPLDNIHGKTFNLGPYNLFPTFHPKHALQSEQIRNQLEADFVKLKEIINKPN</sequence>
<evidence type="ECO:0000256" key="2">
    <source>
        <dbReference type="ARBA" id="ARBA00022723"/>
    </source>
</evidence>
<evidence type="ECO:0000313" key="10">
    <source>
        <dbReference type="Proteomes" id="UP000034368"/>
    </source>
</evidence>
<dbReference type="Gene3D" id="3.40.470.10">
    <property type="entry name" value="Uracil-DNA glycosylase-like domain"/>
    <property type="match status" value="1"/>
</dbReference>
<evidence type="ECO:0000256" key="4">
    <source>
        <dbReference type="ARBA" id="ARBA00022801"/>
    </source>
</evidence>
<keyword evidence="1" id="KW-0004">4Fe-4S</keyword>
<comment type="caution">
    <text evidence="9">The sequence shown here is derived from an EMBL/GenBank/DDBJ whole genome shotgun (WGS) entry which is preliminary data.</text>
</comment>
<dbReference type="InterPro" id="IPR051536">
    <property type="entry name" value="UDG_Type-4/5"/>
</dbReference>
<dbReference type="InterPro" id="IPR036895">
    <property type="entry name" value="Uracil-DNA_glycosylase-like_sf"/>
</dbReference>
<dbReference type="AlphaFoldDB" id="A0A0G1P0C6"/>
<feature type="domain" description="Uracil-DNA glycosylase-like" evidence="8">
    <location>
        <begin position="25"/>
        <end position="165"/>
    </location>
</feature>
<keyword evidence="2" id="KW-0479">Metal-binding</keyword>
<organism evidence="9 10">
    <name type="scientific">Candidatus Yanofskybacteria bacterium GW2011_GWB1_45_11</name>
    <dbReference type="NCBI Taxonomy" id="1619026"/>
    <lineage>
        <taxon>Bacteria</taxon>
        <taxon>Candidatus Yanofskyibacteriota</taxon>
    </lineage>
</organism>
<dbReference type="GO" id="GO:0046872">
    <property type="term" value="F:metal ion binding"/>
    <property type="evidence" value="ECO:0007669"/>
    <property type="project" value="UniProtKB-KW"/>
</dbReference>
<dbReference type="GO" id="GO:0006281">
    <property type="term" value="P:DNA repair"/>
    <property type="evidence" value="ECO:0007669"/>
    <property type="project" value="UniProtKB-KW"/>
</dbReference>
<evidence type="ECO:0000259" key="8">
    <source>
        <dbReference type="SMART" id="SM00986"/>
    </source>
</evidence>
<dbReference type="Pfam" id="PF03167">
    <property type="entry name" value="UDG"/>
    <property type="match status" value="1"/>
</dbReference>
<gene>
    <name evidence="9" type="ORF">UW90_C0013G0009</name>
</gene>
<accession>A0A0G1P0C6</accession>
<name>A0A0G1P0C6_9BACT</name>
<dbReference type="SMART" id="SM00986">
    <property type="entry name" value="UDG"/>
    <property type="match status" value="1"/>
</dbReference>
<reference evidence="9 10" key="1">
    <citation type="journal article" date="2015" name="Nature">
        <title>rRNA introns, odd ribosomes, and small enigmatic genomes across a large radiation of phyla.</title>
        <authorList>
            <person name="Brown C.T."/>
            <person name="Hug L.A."/>
            <person name="Thomas B.C."/>
            <person name="Sharon I."/>
            <person name="Castelle C.J."/>
            <person name="Singh A."/>
            <person name="Wilkins M.J."/>
            <person name="Williams K.H."/>
            <person name="Banfield J.F."/>
        </authorList>
    </citation>
    <scope>NUCLEOTIDE SEQUENCE [LARGE SCALE GENOMIC DNA]</scope>
</reference>
<evidence type="ECO:0000256" key="7">
    <source>
        <dbReference type="ARBA" id="ARBA00023204"/>
    </source>
</evidence>
<evidence type="ECO:0000313" key="9">
    <source>
        <dbReference type="EMBL" id="KKT89814.1"/>
    </source>
</evidence>
<evidence type="ECO:0000256" key="1">
    <source>
        <dbReference type="ARBA" id="ARBA00022485"/>
    </source>
</evidence>
<keyword evidence="6" id="KW-0411">Iron-sulfur</keyword>
<dbReference type="CDD" id="cd10030">
    <property type="entry name" value="UDG-F4_TTUDGA_SPO1dp_like"/>
    <property type="match status" value="1"/>
</dbReference>
<dbReference type="EMBL" id="LCKD01000013">
    <property type="protein sequence ID" value="KKT89814.1"/>
    <property type="molecule type" value="Genomic_DNA"/>
</dbReference>
<protein>
    <submittedName>
        <fullName evidence="9">Thermostable uracil-DNA glycosylase</fullName>
    </submittedName>
</protein>
<keyword evidence="4" id="KW-0378">Hydrolase</keyword>
<dbReference type="PANTHER" id="PTHR33693:SF1">
    <property type="entry name" value="TYPE-4 URACIL-DNA GLYCOSYLASE"/>
    <property type="match status" value="1"/>
</dbReference>